<dbReference type="AlphaFoldDB" id="Q6CMF9"/>
<evidence type="ECO:0000313" key="4">
    <source>
        <dbReference type="Proteomes" id="UP000000598"/>
    </source>
</evidence>
<dbReference type="EMBL" id="CR382125">
    <property type="protein sequence ID" value="CAG99967.1"/>
    <property type="molecule type" value="Genomic_DNA"/>
</dbReference>
<evidence type="ECO:0000256" key="1">
    <source>
        <dbReference type="SAM" id="Coils"/>
    </source>
</evidence>
<dbReference type="HOGENOM" id="CLU_1440721_0_0_1"/>
<sequence>MNCIPSSPVHGRYHEEDSDSDLDNVQSNDGRADSNITDEILEERKLKYQRYKQPLSSSSPIRDLMRERRKGRLRELAREKKINSYRNDMEQFVMEQEYLRHLQDMQQEAQKHEIPPDEIDRLVEDEGEVVNSADEPAMLNNISTKREPKQLNEDEELIRLIELQEEYESLMEQEQQELEETLSGFSI</sequence>
<reference evidence="3 4" key="1">
    <citation type="journal article" date="2004" name="Nature">
        <title>Genome evolution in yeasts.</title>
        <authorList>
            <consortium name="Genolevures"/>
            <person name="Dujon B."/>
            <person name="Sherman D."/>
            <person name="Fischer G."/>
            <person name="Durrens P."/>
            <person name="Casaregola S."/>
            <person name="Lafontaine I."/>
            <person name="de Montigny J."/>
            <person name="Marck C."/>
            <person name="Neuveglise C."/>
            <person name="Talla E."/>
            <person name="Goffard N."/>
            <person name="Frangeul L."/>
            <person name="Aigle M."/>
            <person name="Anthouard V."/>
            <person name="Babour A."/>
            <person name="Barbe V."/>
            <person name="Barnay S."/>
            <person name="Blanchin S."/>
            <person name="Beckerich J.M."/>
            <person name="Beyne E."/>
            <person name="Bleykasten C."/>
            <person name="Boisrame A."/>
            <person name="Boyer J."/>
            <person name="Cattolico L."/>
            <person name="Confanioleri F."/>
            <person name="de Daruvar A."/>
            <person name="Despons L."/>
            <person name="Fabre E."/>
            <person name="Fairhead C."/>
            <person name="Ferry-Dumazet H."/>
            <person name="Groppi A."/>
            <person name="Hantraye F."/>
            <person name="Hennequin C."/>
            <person name="Jauniaux N."/>
            <person name="Joyet P."/>
            <person name="Kachouri R."/>
            <person name="Kerrest A."/>
            <person name="Koszul R."/>
            <person name="Lemaire M."/>
            <person name="Lesur I."/>
            <person name="Ma L."/>
            <person name="Muller H."/>
            <person name="Nicaud J.M."/>
            <person name="Nikolski M."/>
            <person name="Oztas S."/>
            <person name="Ozier-Kalogeropoulos O."/>
            <person name="Pellenz S."/>
            <person name="Potier S."/>
            <person name="Richard G.F."/>
            <person name="Straub M.L."/>
            <person name="Suleau A."/>
            <person name="Swennene D."/>
            <person name="Tekaia F."/>
            <person name="Wesolowski-Louvel M."/>
            <person name="Westhof E."/>
            <person name="Wirth B."/>
            <person name="Zeniou-Meyer M."/>
            <person name="Zivanovic I."/>
            <person name="Bolotin-Fukuhara M."/>
            <person name="Thierry A."/>
            <person name="Bouchier C."/>
            <person name="Caudron B."/>
            <person name="Scarpelli C."/>
            <person name="Gaillardin C."/>
            <person name="Weissenbach J."/>
            <person name="Wincker P."/>
            <person name="Souciet J.L."/>
        </authorList>
    </citation>
    <scope>NUCLEOTIDE SEQUENCE [LARGE SCALE GENOMIC DNA]</scope>
    <source>
        <strain evidence="4">ATCC 8585 / CBS 2359 / DSM 70799 / NBRC 1267 / NRRL Y-1140 / WM37</strain>
    </source>
</reference>
<evidence type="ECO:0000256" key="2">
    <source>
        <dbReference type="SAM" id="MobiDB-lite"/>
    </source>
</evidence>
<dbReference type="InParanoid" id="Q6CMF9"/>
<dbReference type="Proteomes" id="UP000000598">
    <property type="component" value="Chromosome E"/>
</dbReference>
<protein>
    <submittedName>
        <fullName evidence="3">KLLA0E20571p</fullName>
    </submittedName>
</protein>
<name>Q6CMF9_KLULA</name>
<dbReference type="KEGG" id="kla:KLLA0_E20571g"/>
<gene>
    <name evidence="3" type="ORF">KLLA0_E20571g</name>
</gene>
<evidence type="ECO:0000313" key="3">
    <source>
        <dbReference type="EMBL" id="CAG99967.1"/>
    </source>
</evidence>
<proteinExistence type="predicted"/>
<dbReference type="OMA" id="RIREPYS"/>
<feature type="region of interest" description="Disordered" evidence="2">
    <location>
        <begin position="1"/>
        <end position="38"/>
    </location>
</feature>
<keyword evidence="1" id="KW-0175">Coiled coil</keyword>
<feature type="coiled-coil region" evidence="1">
    <location>
        <begin position="153"/>
        <end position="184"/>
    </location>
</feature>
<accession>Q6CMF9</accession>
<dbReference type="PaxDb" id="284590-Q6CMF9"/>
<dbReference type="FunCoup" id="Q6CMF9">
    <property type="interactions" value="28"/>
</dbReference>
<feature type="compositionally biased region" description="Polar residues" evidence="2">
    <location>
        <begin position="23"/>
        <end position="37"/>
    </location>
</feature>
<keyword evidence="4" id="KW-1185">Reference proteome</keyword>
<organism evidence="3 4">
    <name type="scientific">Kluyveromyces lactis (strain ATCC 8585 / CBS 2359 / DSM 70799 / NBRC 1267 / NRRL Y-1140 / WM37)</name>
    <name type="common">Yeast</name>
    <name type="synonym">Candida sphaerica</name>
    <dbReference type="NCBI Taxonomy" id="284590"/>
    <lineage>
        <taxon>Eukaryota</taxon>
        <taxon>Fungi</taxon>
        <taxon>Dikarya</taxon>
        <taxon>Ascomycota</taxon>
        <taxon>Saccharomycotina</taxon>
        <taxon>Saccharomycetes</taxon>
        <taxon>Saccharomycetales</taxon>
        <taxon>Saccharomycetaceae</taxon>
        <taxon>Kluyveromyces</taxon>
    </lineage>
</organism>
<dbReference type="eggNOG" id="ENOG502SBXV">
    <property type="taxonomic scope" value="Eukaryota"/>
</dbReference>